<evidence type="ECO:0000256" key="2">
    <source>
        <dbReference type="ARBA" id="ARBA00022801"/>
    </source>
</evidence>
<dbReference type="Pfam" id="PF00929">
    <property type="entry name" value="RNase_T"/>
    <property type="match status" value="1"/>
</dbReference>
<dbReference type="GO" id="GO:0003676">
    <property type="term" value="F:nucleic acid binding"/>
    <property type="evidence" value="ECO:0007669"/>
    <property type="project" value="InterPro"/>
</dbReference>
<dbReference type="Gene3D" id="3.30.420.10">
    <property type="entry name" value="Ribonuclease H-like superfamily/Ribonuclease H"/>
    <property type="match status" value="1"/>
</dbReference>
<dbReference type="SMART" id="SM00479">
    <property type="entry name" value="EXOIII"/>
    <property type="match status" value="1"/>
</dbReference>
<dbReference type="EMBL" id="PDUG01000009">
    <property type="protein sequence ID" value="PIC14008.1"/>
    <property type="molecule type" value="Genomic_DNA"/>
</dbReference>
<feature type="domain" description="Exonuclease" evidence="4">
    <location>
        <begin position="11"/>
        <end position="202"/>
    </location>
</feature>
<dbReference type="PANTHER" id="PTHR23044:SF4">
    <property type="entry name" value="CELL DEATH-RELATED NUCLEASE 4"/>
    <property type="match status" value="1"/>
</dbReference>
<keyword evidence="6" id="KW-1185">Reference proteome</keyword>
<dbReference type="AlphaFoldDB" id="A0A2G5SG03"/>
<dbReference type="InterPro" id="IPR051274">
    <property type="entry name" value="3-5_Exoribonuclease"/>
</dbReference>
<dbReference type="InterPro" id="IPR047201">
    <property type="entry name" value="ERI-1_3'hExo-like"/>
</dbReference>
<protein>
    <recommendedName>
        <fullName evidence="4">Exonuclease domain-containing protein</fullName>
    </recommendedName>
</protein>
<sequence length="305" mass="35716">MANRYRCPFQNLLILDFKTTSEENNFDFPTEIIQISASVLNIRDKLIREDLTFNTFVRPVINPVLSEYCSRLTGIDQDTINSADTFPVVYNQFVAWLREHNFQERTYAFVCENNQNFWRFAQYQFLLLDQAIPAMFRQWCSLEHVFENLLPQRNLNNVPGETLVEKTSNHYNIEFTGNEHNAMDKSSFLAKVTKRILDDNNLITVNHDLRCFAGKRNIPLDVDPNWKTSFQSAMLVFERMLPLVFSYAVVYFPEDHYGKCRFCQRLSDVCNGLDSEQYPDDLFEQLAEPSVFAMAARLVDDDDEE</sequence>
<dbReference type="Proteomes" id="UP000230233">
    <property type="component" value="Unassembled WGS sequence"/>
</dbReference>
<comment type="caution">
    <text evidence="5">The sequence shown here is derived from an EMBL/GenBank/DDBJ whole genome shotgun (WGS) entry which is preliminary data.</text>
</comment>
<reference evidence="6" key="1">
    <citation type="submission" date="2017-10" db="EMBL/GenBank/DDBJ databases">
        <title>Rapid genome shrinkage in a self-fertile nematode reveals novel sperm competition proteins.</title>
        <authorList>
            <person name="Yin D."/>
            <person name="Schwarz E.M."/>
            <person name="Thomas C.G."/>
            <person name="Felde R.L."/>
            <person name="Korf I.F."/>
            <person name="Cutter A.D."/>
            <person name="Schartner C.M."/>
            <person name="Ralston E.J."/>
            <person name="Meyer B.J."/>
            <person name="Haag E.S."/>
        </authorList>
    </citation>
    <scope>NUCLEOTIDE SEQUENCE [LARGE SCALE GENOMIC DNA]</scope>
    <source>
        <strain evidence="6">JU1422</strain>
    </source>
</reference>
<dbReference type="InterPro" id="IPR013520">
    <property type="entry name" value="Ribonucl_H"/>
</dbReference>
<evidence type="ECO:0000256" key="3">
    <source>
        <dbReference type="ARBA" id="ARBA00022839"/>
    </source>
</evidence>
<evidence type="ECO:0000259" key="4">
    <source>
        <dbReference type="SMART" id="SM00479"/>
    </source>
</evidence>
<keyword evidence="2" id="KW-0378">Hydrolase</keyword>
<dbReference type="InterPro" id="IPR036397">
    <property type="entry name" value="RNaseH_sf"/>
</dbReference>
<organism evidence="5 6">
    <name type="scientific">Caenorhabditis nigoni</name>
    <dbReference type="NCBI Taxonomy" id="1611254"/>
    <lineage>
        <taxon>Eukaryota</taxon>
        <taxon>Metazoa</taxon>
        <taxon>Ecdysozoa</taxon>
        <taxon>Nematoda</taxon>
        <taxon>Chromadorea</taxon>
        <taxon>Rhabditida</taxon>
        <taxon>Rhabditina</taxon>
        <taxon>Rhabditomorpha</taxon>
        <taxon>Rhabditoidea</taxon>
        <taxon>Rhabditidae</taxon>
        <taxon>Peloderinae</taxon>
        <taxon>Caenorhabditis</taxon>
    </lineage>
</organism>
<accession>A0A2G5SG03</accession>
<evidence type="ECO:0000313" key="5">
    <source>
        <dbReference type="EMBL" id="PIC14008.1"/>
    </source>
</evidence>
<keyword evidence="3" id="KW-0269">Exonuclease</keyword>
<dbReference type="OrthoDB" id="5775694at2759"/>
<dbReference type="STRING" id="1611254.A0A2G5SG03"/>
<keyword evidence="1" id="KW-0540">Nuclease</keyword>
<dbReference type="FunFam" id="3.30.420.10:FF:000157">
    <property type="entry name" value="Cell death-related nuclease 4"/>
    <property type="match status" value="1"/>
</dbReference>
<gene>
    <name evidence="5" type="ORF">B9Z55_027332</name>
</gene>
<dbReference type="GO" id="GO:0000175">
    <property type="term" value="F:3'-5'-RNA exonuclease activity"/>
    <property type="evidence" value="ECO:0007669"/>
    <property type="project" value="InterPro"/>
</dbReference>
<evidence type="ECO:0000256" key="1">
    <source>
        <dbReference type="ARBA" id="ARBA00022722"/>
    </source>
</evidence>
<proteinExistence type="predicted"/>
<dbReference type="InterPro" id="IPR012337">
    <property type="entry name" value="RNaseH-like_sf"/>
</dbReference>
<evidence type="ECO:0000313" key="6">
    <source>
        <dbReference type="Proteomes" id="UP000230233"/>
    </source>
</evidence>
<dbReference type="GO" id="GO:0005737">
    <property type="term" value="C:cytoplasm"/>
    <property type="evidence" value="ECO:0007669"/>
    <property type="project" value="TreeGrafter"/>
</dbReference>
<name>A0A2G5SG03_9PELO</name>
<dbReference type="CDD" id="cd06133">
    <property type="entry name" value="ERI-1_3'hExo_like"/>
    <property type="match status" value="1"/>
</dbReference>
<dbReference type="PANTHER" id="PTHR23044">
    <property type="entry name" value="3'-5' EXONUCLEASE ERI1-RELATED"/>
    <property type="match status" value="1"/>
</dbReference>
<dbReference type="SUPFAM" id="SSF53098">
    <property type="entry name" value="Ribonuclease H-like"/>
    <property type="match status" value="1"/>
</dbReference>